<evidence type="ECO:0000256" key="8">
    <source>
        <dbReference type="ARBA" id="ARBA00022917"/>
    </source>
</evidence>
<dbReference type="Gene3D" id="1.10.287.10">
    <property type="entry name" value="S15/NS1, RNA-binding"/>
    <property type="match status" value="1"/>
</dbReference>
<dbReference type="GO" id="GO:0017102">
    <property type="term" value="C:methionyl glutamyl tRNA synthetase complex"/>
    <property type="evidence" value="ECO:0007669"/>
    <property type="project" value="UniProtKB-ARBA"/>
</dbReference>
<dbReference type="GO" id="GO:0004825">
    <property type="term" value="F:methionine-tRNA ligase activity"/>
    <property type="evidence" value="ECO:0007669"/>
    <property type="project" value="UniProtKB-EC"/>
</dbReference>
<dbReference type="SUPFAM" id="SSF52374">
    <property type="entry name" value="Nucleotidylyl transferase"/>
    <property type="match status" value="1"/>
</dbReference>
<dbReference type="SMART" id="SM00991">
    <property type="entry name" value="WHEP-TRS"/>
    <property type="match status" value="1"/>
</dbReference>
<dbReference type="InterPro" id="IPR001412">
    <property type="entry name" value="aa-tRNA-synth_I_CS"/>
</dbReference>
<name>A0A4Q9N149_9APHY</name>
<dbReference type="InterPro" id="IPR015413">
    <property type="entry name" value="Methionyl/Leucyl_tRNA_Synth"/>
</dbReference>
<proteinExistence type="inferred from homology"/>
<dbReference type="GO" id="GO:0005524">
    <property type="term" value="F:ATP binding"/>
    <property type="evidence" value="ECO:0007669"/>
    <property type="project" value="UniProtKB-KW"/>
</dbReference>
<dbReference type="GO" id="GO:0017101">
    <property type="term" value="C:aminoacyl-tRNA synthetase multienzyme complex"/>
    <property type="evidence" value="ECO:0007669"/>
    <property type="project" value="TreeGrafter"/>
</dbReference>
<dbReference type="GO" id="GO:0006431">
    <property type="term" value="P:methionyl-tRNA aminoacylation"/>
    <property type="evidence" value="ECO:0007669"/>
    <property type="project" value="InterPro"/>
</dbReference>
<evidence type="ECO:0000256" key="7">
    <source>
        <dbReference type="ARBA" id="ARBA00022840"/>
    </source>
</evidence>
<protein>
    <recommendedName>
        <fullName evidence="3">methionine--tRNA ligase</fullName>
        <ecNumber evidence="3">6.1.1.10</ecNumber>
    </recommendedName>
    <alternativeName>
        <fullName evidence="10">Methionyl-tRNA synthetase</fullName>
    </alternativeName>
</protein>
<evidence type="ECO:0000256" key="11">
    <source>
        <dbReference type="ARBA" id="ARBA00047364"/>
    </source>
</evidence>
<dbReference type="PANTHER" id="PTHR45765:SF1">
    <property type="entry name" value="METHIONINE--TRNA LIGASE, CYTOPLASMIC"/>
    <property type="match status" value="1"/>
</dbReference>
<dbReference type="InterPro" id="IPR041872">
    <property type="entry name" value="Anticodon_Met"/>
</dbReference>
<evidence type="ECO:0000256" key="3">
    <source>
        <dbReference type="ARBA" id="ARBA00012838"/>
    </source>
</evidence>
<dbReference type="Pfam" id="PF00458">
    <property type="entry name" value="WHEP-TRS"/>
    <property type="match status" value="1"/>
</dbReference>
<evidence type="ECO:0000256" key="10">
    <source>
        <dbReference type="ARBA" id="ARBA00030904"/>
    </source>
</evidence>
<dbReference type="EMBL" id="ML143391">
    <property type="protein sequence ID" value="TBU33538.1"/>
    <property type="molecule type" value="Genomic_DNA"/>
</dbReference>
<comment type="catalytic activity">
    <reaction evidence="11">
        <text>tRNA(Met) + L-methionine + ATP = L-methionyl-tRNA(Met) + AMP + diphosphate</text>
        <dbReference type="Rhea" id="RHEA:13481"/>
        <dbReference type="Rhea" id="RHEA-COMP:9667"/>
        <dbReference type="Rhea" id="RHEA-COMP:9698"/>
        <dbReference type="ChEBI" id="CHEBI:30616"/>
        <dbReference type="ChEBI" id="CHEBI:33019"/>
        <dbReference type="ChEBI" id="CHEBI:57844"/>
        <dbReference type="ChEBI" id="CHEBI:78442"/>
        <dbReference type="ChEBI" id="CHEBI:78530"/>
        <dbReference type="ChEBI" id="CHEBI:456215"/>
        <dbReference type="EC" id="6.1.1.10"/>
    </reaction>
</comment>
<dbReference type="Pfam" id="PF09334">
    <property type="entry name" value="tRNA-synt_1g"/>
    <property type="match status" value="1"/>
</dbReference>
<keyword evidence="7 12" id="KW-0067">ATP-binding</keyword>
<dbReference type="InterPro" id="IPR023458">
    <property type="entry name" value="Met-tRNA_ligase_1"/>
</dbReference>
<dbReference type="InterPro" id="IPR033911">
    <property type="entry name" value="MetRS_core"/>
</dbReference>
<organism evidence="15">
    <name type="scientific">Dichomitus squalens</name>
    <dbReference type="NCBI Taxonomy" id="114155"/>
    <lineage>
        <taxon>Eukaryota</taxon>
        <taxon>Fungi</taxon>
        <taxon>Dikarya</taxon>
        <taxon>Basidiomycota</taxon>
        <taxon>Agaricomycotina</taxon>
        <taxon>Agaricomycetes</taxon>
        <taxon>Polyporales</taxon>
        <taxon>Polyporaceae</taxon>
        <taxon>Dichomitus</taxon>
    </lineage>
</organism>
<dbReference type="InterPro" id="IPR009068">
    <property type="entry name" value="uS15_NS1_RNA-bd_sf"/>
</dbReference>
<evidence type="ECO:0000256" key="13">
    <source>
        <dbReference type="SAM" id="Coils"/>
    </source>
</evidence>
<dbReference type="AlphaFoldDB" id="A0A4Q9N149"/>
<evidence type="ECO:0000256" key="4">
    <source>
        <dbReference type="ARBA" id="ARBA00022490"/>
    </source>
</evidence>
<sequence>MVQKIREAEGVLRAIPKPGESILPVPGEENILITSALPYCNNVPHLGNIIGSTLSADVFARYSRTRNRKTLYVCGTDEYGTATETQALKEGLTPRALCDKYNAIHVETYKWFELSFDIFSRTSTQKHTEICQEIYLNLAKNNFLERAEKEQTYCEGCSKFLADRFVEGTCPHCGADDARGDQCDVCGRTLDAIELINPRCLVDKTHKVTTRTTAHMYVRLNELQPRTEEWIRKSWKKGHWSPNAVINGDGELVDARLKGGLRPSPVTRDLTWGVPVPHVDGKEHEGMESKVFYVWFDACIGYPSITANYTSEWKRWWFDNKNVNLYQFMGKDNVYFHVIYFPSIQLGDGRPWTMLHHLSTTEFLNYEGGKFSKSHNRGVFGPAARETGIPPSVWRYYLISTRPETADAMFSWADCIAANNNVLLNNFGNFVNRALKFVASQYESTIPDSGDEPGPYSPNDENDAEFITEINALVKEYVDNMDAVKLRSGLHTVMTISARGNLYLQSSGLNKQLMTENPKRCAQVVSRALNLIYLLTALVHPFMPSTEAAILAQLNAPPRAVSTVLSNDLLAGHTIGTPEHLFKRIDEKMADVWRDKFGGNKPQEPSPLAEAADATHVAPGMSKRKAAAAKKAADKAAAAEATANAPPKSSEVLAWEQKIAQQGQVVRELKAKPKSEENDKEVAAAVDELKRLKAELAELSQKAQTPEA</sequence>
<dbReference type="Gene3D" id="3.40.50.620">
    <property type="entry name" value="HUPs"/>
    <property type="match status" value="1"/>
</dbReference>
<keyword evidence="6 12" id="KW-0547">Nucleotide-binding</keyword>
<keyword evidence="9 12" id="KW-0030">Aminoacyl-tRNA synthetase</keyword>
<evidence type="ECO:0000256" key="6">
    <source>
        <dbReference type="ARBA" id="ARBA00022741"/>
    </source>
</evidence>
<dbReference type="CDD" id="cd07957">
    <property type="entry name" value="Anticodon_Ia_Met"/>
    <property type="match status" value="1"/>
</dbReference>
<keyword evidence="8 12" id="KW-0648">Protein biosynthesis</keyword>
<dbReference type="Gene3D" id="1.10.730.10">
    <property type="entry name" value="Isoleucyl-tRNA Synthetase, Domain 1"/>
    <property type="match status" value="1"/>
</dbReference>
<keyword evidence="4" id="KW-0963">Cytoplasm</keyword>
<evidence type="ECO:0000256" key="9">
    <source>
        <dbReference type="ARBA" id="ARBA00023146"/>
    </source>
</evidence>
<dbReference type="SUPFAM" id="SSF47060">
    <property type="entry name" value="S15/NS1 RNA-binding domain"/>
    <property type="match status" value="1"/>
</dbReference>
<dbReference type="Proteomes" id="UP000292957">
    <property type="component" value="Unassembled WGS sequence"/>
</dbReference>
<dbReference type="InterPro" id="IPR029038">
    <property type="entry name" value="MetRS_Zn"/>
</dbReference>
<keyword evidence="13" id="KW-0175">Coiled coil</keyword>
<dbReference type="InterPro" id="IPR000738">
    <property type="entry name" value="WHEP-TRS_dom"/>
</dbReference>
<dbReference type="SUPFAM" id="SSF57770">
    <property type="entry name" value="Methionyl-tRNA synthetase (MetRS), Zn-domain"/>
    <property type="match status" value="1"/>
</dbReference>
<dbReference type="InterPro" id="IPR009080">
    <property type="entry name" value="tRNAsynth_Ia_anticodon-bd"/>
</dbReference>
<dbReference type="InterPro" id="IPR014729">
    <property type="entry name" value="Rossmann-like_a/b/a_fold"/>
</dbReference>
<dbReference type="PANTHER" id="PTHR45765">
    <property type="entry name" value="METHIONINE--TRNA LIGASE"/>
    <property type="match status" value="1"/>
</dbReference>
<evidence type="ECO:0000256" key="12">
    <source>
        <dbReference type="RuleBase" id="RU363039"/>
    </source>
</evidence>
<dbReference type="GO" id="GO:0036464">
    <property type="term" value="C:cytoplasmic ribonucleoprotein granule"/>
    <property type="evidence" value="ECO:0007669"/>
    <property type="project" value="UniProtKB-ARBA"/>
</dbReference>
<comment type="similarity">
    <text evidence="2 12">Belongs to the class-I aminoacyl-tRNA synthetase family.</text>
</comment>
<evidence type="ECO:0000259" key="14">
    <source>
        <dbReference type="PROSITE" id="PS51185"/>
    </source>
</evidence>
<dbReference type="OrthoDB" id="5844513at2759"/>
<dbReference type="EC" id="6.1.1.10" evidence="3"/>
<gene>
    <name evidence="15" type="ORF">BD311DRAFT_803118</name>
</gene>
<comment type="subcellular location">
    <subcellularLocation>
        <location evidence="1">Cytoplasm</location>
    </subcellularLocation>
</comment>
<dbReference type="PROSITE" id="PS51185">
    <property type="entry name" value="WHEP_TRS_2"/>
    <property type="match status" value="1"/>
</dbReference>
<dbReference type="GO" id="GO:0005829">
    <property type="term" value="C:cytosol"/>
    <property type="evidence" value="ECO:0007669"/>
    <property type="project" value="TreeGrafter"/>
</dbReference>
<dbReference type="Pfam" id="PF19303">
    <property type="entry name" value="Anticodon_3"/>
    <property type="match status" value="1"/>
</dbReference>
<feature type="coiled-coil region" evidence="13">
    <location>
        <begin position="675"/>
        <end position="702"/>
    </location>
</feature>
<dbReference type="PROSITE" id="PS00178">
    <property type="entry name" value="AA_TRNA_LIGASE_I"/>
    <property type="match status" value="1"/>
</dbReference>
<feature type="domain" description="WHEP-TRS" evidence="14">
    <location>
        <begin position="651"/>
        <end position="708"/>
    </location>
</feature>
<dbReference type="CDD" id="cd01200">
    <property type="entry name" value="WHEPGMRS_RNA"/>
    <property type="match status" value="1"/>
</dbReference>
<dbReference type="InterPro" id="IPR014758">
    <property type="entry name" value="Met-tRNA_synth"/>
</dbReference>
<dbReference type="PRINTS" id="PR01041">
    <property type="entry name" value="TRNASYNTHMET"/>
</dbReference>
<evidence type="ECO:0000256" key="5">
    <source>
        <dbReference type="ARBA" id="ARBA00022598"/>
    </source>
</evidence>
<evidence type="ECO:0000256" key="2">
    <source>
        <dbReference type="ARBA" id="ARBA00005594"/>
    </source>
</evidence>
<evidence type="ECO:0000256" key="1">
    <source>
        <dbReference type="ARBA" id="ARBA00004496"/>
    </source>
</evidence>
<reference evidence="15" key="1">
    <citation type="submission" date="2019-01" db="EMBL/GenBank/DDBJ databases">
        <title>Draft genome sequences of three monokaryotic isolates of the white-rot basidiomycete fungus Dichomitus squalens.</title>
        <authorList>
            <consortium name="DOE Joint Genome Institute"/>
            <person name="Lopez S.C."/>
            <person name="Andreopoulos B."/>
            <person name="Pangilinan J."/>
            <person name="Lipzen A."/>
            <person name="Riley R."/>
            <person name="Ahrendt S."/>
            <person name="Ng V."/>
            <person name="Barry K."/>
            <person name="Daum C."/>
            <person name="Grigoriev I.V."/>
            <person name="Hilden K.S."/>
            <person name="Makela M.R."/>
            <person name="de Vries R.P."/>
        </authorList>
    </citation>
    <scope>NUCLEOTIDE SEQUENCE [LARGE SCALE GENOMIC DNA]</scope>
    <source>
        <strain evidence="15">OM18370.1</strain>
    </source>
</reference>
<dbReference type="CDD" id="cd00814">
    <property type="entry name" value="MetRS_core"/>
    <property type="match status" value="1"/>
</dbReference>
<dbReference type="FunFam" id="2.20.28.20:FF:000001">
    <property type="entry name" value="Methionine--tRNA ligase"/>
    <property type="match status" value="1"/>
</dbReference>
<dbReference type="Gene3D" id="2.20.28.20">
    <property type="entry name" value="Methionyl-tRNA synthetase, Zn-domain"/>
    <property type="match status" value="1"/>
</dbReference>
<accession>A0A4Q9N149</accession>
<evidence type="ECO:0000313" key="15">
    <source>
        <dbReference type="EMBL" id="TBU33538.1"/>
    </source>
</evidence>
<dbReference type="FunFam" id="1.10.730.10:FF:000037">
    <property type="entry name" value="Methionyl-tRNA synthetase"/>
    <property type="match status" value="1"/>
</dbReference>
<keyword evidence="5 12" id="KW-0436">Ligase</keyword>
<dbReference type="SUPFAM" id="SSF47323">
    <property type="entry name" value="Anticodon-binding domain of a subclass of class I aminoacyl-tRNA synthetases"/>
    <property type="match status" value="1"/>
</dbReference>
<dbReference type="NCBIfam" id="TIGR00398">
    <property type="entry name" value="metG"/>
    <property type="match status" value="1"/>
</dbReference>